<evidence type="ECO:0000313" key="5">
    <source>
        <dbReference type="EMBL" id="MBA0578621.1"/>
    </source>
</evidence>
<sequence length="484" mass="55050">MEMYYLSRKHLNQKLFPSPHYYLSSLLFALSSKSLPPLCSTPQTQILSSHELHTIPTPHSSTPFISSSVSSPFPSTQYPFSRFLNKPDFSWFRGFSASSRTNASGKQVSEIINLIRRGSNDLESKLDAMNIRLSEVLLNTIFRILNREKIPALRFFNWIRKSHPEFRHDSDIYSLVVDNCGRSDDFDSIFNLLNDFRIHGICLNQKAFSYLPVMVSNQAAMKESICKTMEILNKIGGSCGVTGTHALIEMLCALGSFEMAEYVITKTEKRLSNYGILIRSRSRKGHFEEAKRVLDEMTGTGITPNCQIFNYVLGCLQKTDQTDKACQLLEFMVENGCPPNALTYEIFICNLCRHGKLDMAFDWLNKMESKGIEPRPTTHAALIKGYFKLQQYEQAHQYVVVCSDKYKTVSNMIYSLLASLYRKQGKPVMAQSVLSEMIEKGLSPNFTVYMHVRKHLQKIGREDLARNLESSFSCFISQPSAVNG</sequence>
<feature type="repeat" description="PPR" evidence="3">
    <location>
        <begin position="305"/>
        <end position="339"/>
    </location>
</feature>
<evidence type="ECO:0000313" key="7">
    <source>
        <dbReference type="Proteomes" id="UP000593578"/>
    </source>
</evidence>
<organism evidence="4 6">
    <name type="scientific">Gossypium raimondii</name>
    <name type="common">Peruvian cotton</name>
    <name type="synonym">Gossypium klotzschianum subsp. raimondii</name>
    <dbReference type="NCBI Taxonomy" id="29730"/>
    <lineage>
        <taxon>Eukaryota</taxon>
        <taxon>Viridiplantae</taxon>
        <taxon>Streptophyta</taxon>
        <taxon>Embryophyta</taxon>
        <taxon>Tracheophyta</taxon>
        <taxon>Spermatophyta</taxon>
        <taxon>Magnoliopsida</taxon>
        <taxon>eudicotyledons</taxon>
        <taxon>Gunneridae</taxon>
        <taxon>Pentapetalae</taxon>
        <taxon>rosids</taxon>
        <taxon>malvids</taxon>
        <taxon>Malvales</taxon>
        <taxon>Malvaceae</taxon>
        <taxon>Malvoideae</taxon>
        <taxon>Gossypium</taxon>
    </lineage>
</organism>
<reference evidence="4 6" key="1">
    <citation type="journal article" date="2012" name="Nature">
        <title>Repeated polyploidization of Gossypium genomes and the evolution of spinnable cotton fibres.</title>
        <authorList>
            <person name="Paterson A.H."/>
            <person name="Wendel J.F."/>
            <person name="Gundlach H."/>
            <person name="Guo H."/>
            <person name="Jenkins J."/>
            <person name="Jin D."/>
            <person name="Llewellyn D."/>
            <person name="Showmaker K.C."/>
            <person name="Shu S."/>
            <person name="Udall J."/>
            <person name="Yoo M.J."/>
            <person name="Byers R."/>
            <person name="Chen W."/>
            <person name="Doron-Faigenboim A."/>
            <person name="Duke M.V."/>
            <person name="Gong L."/>
            <person name="Grimwood J."/>
            <person name="Grover C."/>
            <person name="Grupp K."/>
            <person name="Hu G."/>
            <person name="Lee T.H."/>
            <person name="Li J."/>
            <person name="Lin L."/>
            <person name="Liu T."/>
            <person name="Marler B.S."/>
            <person name="Page J.T."/>
            <person name="Roberts A.W."/>
            <person name="Romanel E."/>
            <person name="Sanders W.S."/>
            <person name="Szadkowski E."/>
            <person name="Tan X."/>
            <person name="Tang H."/>
            <person name="Xu C."/>
            <person name="Wang J."/>
            <person name="Wang Z."/>
            <person name="Zhang D."/>
            <person name="Zhang L."/>
            <person name="Ashrafi H."/>
            <person name="Bedon F."/>
            <person name="Bowers J.E."/>
            <person name="Brubaker C.L."/>
            <person name="Chee P.W."/>
            <person name="Das S."/>
            <person name="Gingle A.R."/>
            <person name="Haigler C.H."/>
            <person name="Harker D."/>
            <person name="Hoffmann L.V."/>
            <person name="Hovav R."/>
            <person name="Jones D.C."/>
            <person name="Lemke C."/>
            <person name="Mansoor S."/>
            <person name="ur Rahman M."/>
            <person name="Rainville L.N."/>
            <person name="Rambani A."/>
            <person name="Reddy U.K."/>
            <person name="Rong J.K."/>
            <person name="Saranga Y."/>
            <person name="Scheffler B.E."/>
            <person name="Scheffler J.A."/>
            <person name="Stelly D.M."/>
            <person name="Triplett B.A."/>
            <person name="Van Deynze A."/>
            <person name="Vaslin M.F."/>
            <person name="Waghmare V.N."/>
            <person name="Walford S.A."/>
            <person name="Wright R.J."/>
            <person name="Zaki E.A."/>
            <person name="Zhang T."/>
            <person name="Dennis E.S."/>
            <person name="Mayer K.F."/>
            <person name="Peterson D.G."/>
            <person name="Rokhsar D.S."/>
            <person name="Wang X."/>
            <person name="Schmutz J."/>
        </authorList>
    </citation>
    <scope>NUCLEOTIDE SEQUENCE [LARGE SCALE GENOMIC DNA]</scope>
</reference>
<dbReference type="PANTHER" id="PTHR47936:SF3">
    <property type="entry name" value="PENTACOTRIPEPTIDE-REPEAT REGION OF PRORP DOMAIN-CONTAINING PROTEIN"/>
    <property type="match status" value="1"/>
</dbReference>
<dbReference type="SUPFAM" id="SSF48452">
    <property type="entry name" value="TPR-like"/>
    <property type="match status" value="1"/>
</dbReference>
<dbReference type="PANTHER" id="PTHR47936">
    <property type="entry name" value="PPR_LONG DOMAIN-CONTAINING PROTEIN"/>
    <property type="match status" value="1"/>
</dbReference>
<keyword evidence="2" id="KW-0677">Repeat</keyword>
<evidence type="ECO:0000256" key="1">
    <source>
        <dbReference type="ARBA" id="ARBA00007626"/>
    </source>
</evidence>
<comment type="similarity">
    <text evidence="1">Belongs to the PPR family. P subfamily.</text>
</comment>
<keyword evidence="6" id="KW-1185">Reference proteome</keyword>
<dbReference type="AlphaFoldDB" id="A0A0D2N7N2"/>
<dbReference type="Pfam" id="PF13041">
    <property type="entry name" value="PPR_2"/>
    <property type="match status" value="1"/>
</dbReference>
<accession>A0A0D2N7N2</accession>
<dbReference type="PROSITE" id="PS51375">
    <property type="entry name" value="PPR"/>
    <property type="match status" value="4"/>
</dbReference>
<dbReference type="Pfam" id="PF01535">
    <property type="entry name" value="PPR"/>
    <property type="match status" value="2"/>
</dbReference>
<dbReference type="OrthoDB" id="185373at2759"/>
<dbReference type="Proteomes" id="UP000593578">
    <property type="component" value="Unassembled WGS sequence"/>
</dbReference>
<feature type="repeat" description="PPR" evidence="3">
    <location>
        <begin position="340"/>
        <end position="374"/>
    </location>
</feature>
<dbReference type="KEGG" id="gra:105790046"/>
<dbReference type="Proteomes" id="UP000032304">
    <property type="component" value="Chromosome 1"/>
</dbReference>
<dbReference type="Gene3D" id="1.25.40.10">
    <property type="entry name" value="Tetratricopeptide repeat domain"/>
    <property type="match status" value="2"/>
</dbReference>
<evidence type="ECO:0000256" key="3">
    <source>
        <dbReference type="PROSITE-ProRule" id="PRU00708"/>
    </source>
</evidence>
<protein>
    <recommendedName>
        <fullName evidence="8">Pentacotripeptide-repeat region of PRORP domain-containing protein</fullName>
    </recommendedName>
</protein>
<dbReference type="NCBIfam" id="TIGR00756">
    <property type="entry name" value="PPR"/>
    <property type="match status" value="3"/>
</dbReference>
<dbReference type="InterPro" id="IPR011990">
    <property type="entry name" value="TPR-like_helical_dom_sf"/>
</dbReference>
<evidence type="ECO:0000313" key="4">
    <source>
        <dbReference type="EMBL" id="KJB08678.1"/>
    </source>
</evidence>
<feature type="repeat" description="PPR" evidence="3">
    <location>
        <begin position="270"/>
        <end position="304"/>
    </location>
</feature>
<gene>
    <name evidence="4" type="ORF">B456_001G097200</name>
    <name evidence="5" type="ORF">Gorai_020898</name>
</gene>
<dbReference type="OMA" id="MVENGCP"/>
<reference evidence="5 7" key="2">
    <citation type="journal article" date="2019" name="Genome Biol. Evol.">
        <title>Insights into the evolution of the New World diploid cottons (Gossypium, subgenus Houzingenia) based on genome sequencing.</title>
        <authorList>
            <person name="Grover C.E."/>
            <person name="Arick M.A. 2nd"/>
            <person name="Thrash A."/>
            <person name="Conover J.L."/>
            <person name="Sanders W.S."/>
            <person name="Peterson D.G."/>
            <person name="Frelichowski J.E."/>
            <person name="Scheffler J.A."/>
            <person name="Scheffler B.E."/>
            <person name="Wendel J.F."/>
        </authorList>
    </citation>
    <scope>NUCLEOTIDE SEQUENCE [LARGE SCALE GENOMIC DNA]</scope>
    <source>
        <strain evidence="5">8</strain>
        <tissue evidence="5">Leaf</tissue>
    </source>
</reference>
<dbReference type="EMBL" id="JABEZZ010000001">
    <property type="protein sequence ID" value="MBA0578621.1"/>
    <property type="molecule type" value="Genomic_DNA"/>
</dbReference>
<evidence type="ECO:0000313" key="6">
    <source>
        <dbReference type="Proteomes" id="UP000032304"/>
    </source>
</evidence>
<dbReference type="Gramene" id="KJB08678">
    <property type="protein sequence ID" value="KJB08678"/>
    <property type="gene ID" value="B456_001G097200"/>
</dbReference>
<feature type="repeat" description="PPR" evidence="3">
    <location>
        <begin position="410"/>
        <end position="444"/>
    </location>
</feature>
<dbReference type="EMBL" id="CM001740">
    <property type="protein sequence ID" value="KJB08678.1"/>
    <property type="molecule type" value="Genomic_DNA"/>
</dbReference>
<dbReference type="eggNOG" id="KOG4197">
    <property type="taxonomic scope" value="Eukaryota"/>
</dbReference>
<dbReference type="InterPro" id="IPR002885">
    <property type="entry name" value="PPR_rpt"/>
</dbReference>
<reference evidence="5" key="3">
    <citation type="submission" date="2020-04" db="EMBL/GenBank/DDBJ databases">
        <authorList>
            <person name="Grover C.E."/>
            <person name="Arick M.A. II"/>
            <person name="Thrash A."/>
            <person name="Conover J.L."/>
            <person name="Sanders W.S."/>
            <person name="Peterson D.G."/>
            <person name="Scheffler J.A."/>
            <person name="Scheffler B.E."/>
            <person name="Wendel J.F."/>
        </authorList>
    </citation>
    <scope>NUCLEOTIDE SEQUENCE</scope>
    <source>
        <strain evidence="5">8</strain>
        <tissue evidence="5">Leaf</tissue>
    </source>
</reference>
<name>A0A0D2N7N2_GOSRA</name>
<proteinExistence type="inferred from homology"/>
<evidence type="ECO:0000256" key="2">
    <source>
        <dbReference type="ARBA" id="ARBA00022737"/>
    </source>
</evidence>
<evidence type="ECO:0008006" key="8">
    <source>
        <dbReference type="Google" id="ProtNLM"/>
    </source>
</evidence>